<dbReference type="STRING" id="1236989.JCM15548_11171"/>
<comment type="similarity">
    <text evidence="2 11">Belongs to the sodium:solute symporter (SSF) (TC 2.A.21) family.</text>
</comment>
<organism evidence="13 14">
    <name type="scientific">Geofilum rubicundum JCM 15548</name>
    <dbReference type="NCBI Taxonomy" id="1236989"/>
    <lineage>
        <taxon>Bacteria</taxon>
        <taxon>Pseudomonadati</taxon>
        <taxon>Bacteroidota</taxon>
        <taxon>Bacteroidia</taxon>
        <taxon>Marinilabiliales</taxon>
        <taxon>Marinilabiliaceae</taxon>
        <taxon>Geofilum</taxon>
    </lineage>
</organism>
<evidence type="ECO:0000256" key="5">
    <source>
        <dbReference type="ARBA" id="ARBA00022692"/>
    </source>
</evidence>
<dbReference type="NCBIfam" id="TIGR00813">
    <property type="entry name" value="sss"/>
    <property type="match status" value="1"/>
</dbReference>
<keyword evidence="7" id="KW-0915">Sodium</keyword>
<keyword evidence="10" id="KW-0739">Sodium transport</keyword>
<keyword evidence="14" id="KW-1185">Reference proteome</keyword>
<keyword evidence="6 12" id="KW-1133">Transmembrane helix</keyword>
<dbReference type="InterPro" id="IPR015915">
    <property type="entry name" value="Kelch-typ_b-propeller"/>
</dbReference>
<accession>A0A0E9LTX0</accession>
<feature type="transmembrane region" description="Helical" evidence="12">
    <location>
        <begin position="334"/>
        <end position="355"/>
    </location>
</feature>
<feature type="transmembrane region" description="Helical" evidence="12">
    <location>
        <begin position="227"/>
        <end position="247"/>
    </location>
</feature>
<reference evidence="13 14" key="1">
    <citation type="journal article" date="2015" name="Microbes Environ.">
        <title>Distribution and evolution of nitrogen fixation genes in the phylum bacteroidetes.</title>
        <authorList>
            <person name="Inoue J."/>
            <person name="Oshima K."/>
            <person name="Suda W."/>
            <person name="Sakamoto M."/>
            <person name="Iino T."/>
            <person name="Noda S."/>
            <person name="Hongoh Y."/>
            <person name="Hattori M."/>
            <person name="Ohkuma M."/>
        </authorList>
    </citation>
    <scope>NUCLEOTIDE SEQUENCE [LARGE SCALE GENOMIC DNA]</scope>
    <source>
        <strain evidence="13">JCM 15548</strain>
    </source>
</reference>
<proteinExistence type="inferred from homology"/>
<feature type="transmembrane region" description="Helical" evidence="12">
    <location>
        <begin position="637"/>
        <end position="659"/>
    </location>
</feature>
<evidence type="ECO:0000313" key="14">
    <source>
        <dbReference type="Proteomes" id="UP000032900"/>
    </source>
</evidence>
<feature type="transmembrane region" description="Helical" evidence="12">
    <location>
        <begin position="300"/>
        <end position="322"/>
    </location>
</feature>
<gene>
    <name evidence="13" type="ORF">JCM15548_11171</name>
</gene>
<protein>
    <submittedName>
        <fullName evidence="13">Predicted sialic acid transporter</fullName>
    </submittedName>
</protein>
<evidence type="ECO:0000256" key="12">
    <source>
        <dbReference type="SAM" id="Phobius"/>
    </source>
</evidence>
<dbReference type="SUPFAM" id="SSF117281">
    <property type="entry name" value="Kelch motif"/>
    <property type="match status" value="1"/>
</dbReference>
<evidence type="ECO:0000256" key="2">
    <source>
        <dbReference type="ARBA" id="ARBA00006434"/>
    </source>
</evidence>
<feature type="transmembrane region" description="Helical" evidence="12">
    <location>
        <begin position="453"/>
        <end position="479"/>
    </location>
</feature>
<dbReference type="GO" id="GO:0005886">
    <property type="term" value="C:plasma membrane"/>
    <property type="evidence" value="ECO:0007669"/>
    <property type="project" value="UniProtKB-SubCell"/>
</dbReference>
<feature type="transmembrane region" description="Helical" evidence="12">
    <location>
        <begin position="413"/>
        <end position="432"/>
    </location>
</feature>
<dbReference type="Gene3D" id="1.20.1730.10">
    <property type="entry name" value="Sodium/glucose cotransporter"/>
    <property type="match status" value="1"/>
</dbReference>
<feature type="transmembrane region" description="Helical" evidence="12">
    <location>
        <begin position="259"/>
        <end position="280"/>
    </location>
</feature>
<feature type="transmembrane region" description="Helical" evidence="12">
    <location>
        <begin position="499"/>
        <end position="520"/>
    </location>
</feature>
<evidence type="ECO:0000256" key="10">
    <source>
        <dbReference type="ARBA" id="ARBA00023201"/>
    </source>
</evidence>
<keyword evidence="5 12" id="KW-0812">Transmembrane</keyword>
<feature type="transmembrane region" description="Helical" evidence="12">
    <location>
        <begin position="367"/>
        <end position="393"/>
    </location>
</feature>
<keyword evidence="9 12" id="KW-0472">Membrane</keyword>
<feature type="transmembrane region" description="Helical" evidence="12">
    <location>
        <begin position="558"/>
        <end position="580"/>
    </location>
</feature>
<comment type="subcellular location">
    <subcellularLocation>
        <location evidence="1">Cell membrane</location>
        <topology evidence="1">Multi-pass membrane protein</topology>
    </subcellularLocation>
</comment>
<evidence type="ECO:0000256" key="7">
    <source>
        <dbReference type="ARBA" id="ARBA00023053"/>
    </source>
</evidence>
<evidence type="ECO:0000256" key="3">
    <source>
        <dbReference type="ARBA" id="ARBA00022448"/>
    </source>
</evidence>
<dbReference type="EMBL" id="BAZW01000006">
    <property type="protein sequence ID" value="GAO29017.1"/>
    <property type="molecule type" value="Genomic_DNA"/>
</dbReference>
<evidence type="ECO:0000256" key="4">
    <source>
        <dbReference type="ARBA" id="ARBA00022475"/>
    </source>
</evidence>
<dbReference type="Gene3D" id="2.120.10.80">
    <property type="entry name" value="Kelch-type beta propeller"/>
    <property type="match status" value="1"/>
</dbReference>
<keyword evidence="8" id="KW-0406">Ion transport</keyword>
<feature type="transmembrane region" description="Helical" evidence="12">
    <location>
        <begin position="614"/>
        <end position="631"/>
    </location>
</feature>
<keyword evidence="4" id="KW-1003">Cell membrane</keyword>
<dbReference type="RefSeq" id="WP_157482433.1">
    <property type="nucleotide sequence ID" value="NZ_BAZW01000006.1"/>
</dbReference>
<dbReference type="Pfam" id="PF24996">
    <property type="entry name" value="NANM"/>
    <property type="match status" value="1"/>
</dbReference>
<dbReference type="Pfam" id="PF00474">
    <property type="entry name" value="SSF"/>
    <property type="match status" value="1"/>
</dbReference>
<dbReference type="CDD" id="cd11495">
    <property type="entry name" value="SLC5sbd_NIS-like_u3"/>
    <property type="match status" value="1"/>
</dbReference>
<dbReference type="OrthoDB" id="9803597at2"/>
<dbReference type="InterPro" id="IPR001734">
    <property type="entry name" value="Na/solute_symporter"/>
</dbReference>
<dbReference type="PANTHER" id="PTHR42985:SF40">
    <property type="entry name" value="LD47995P-RELATED"/>
    <property type="match status" value="1"/>
</dbReference>
<dbReference type="PANTHER" id="PTHR42985">
    <property type="entry name" value="SODIUM-COUPLED MONOCARBOXYLATE TRANSPORTER"/>
    <property type="match status" value="1"/>
</dbReference>
<dbReference type="AlphaFoldDB" id="A0A0E9LTX0"/>
<dbReference type="PROSITE" id="PS50283">
    <property type="entry name" value="NA_SOLUT_SYMP_3"/>
    <property type="match status" value="1"/>
</dbReference>
<evidence type="ECO:0000256" key="6">
    <source>
        <dbReference type="ARBA" id="ARBA00022989"/>
    </source>
</evidence>
<keyword evidence="3" id="KW-0813">Transport</keyword>
<evidence type="ECO:0000256" key="9">
    <source>
        <dbReference type="ARBA" id="ARBA00023136"/>
    </source>
</evidence>
<dbReference type="Proteomes" id="UP000032900">
    <property type="component" value="Unassembled WGS sequence"/>
</dbReference>
<name>A0A0E9LTX0_9BACT</name>
<dbReference type="InterPro" id="IPR038377">
    <property type="entry name" value="Na/Glc_symporter_sf"/>
</dbReference>
<dbReference type="GO" id="GO:0006814">
    <property type="term" value="P:sodium ion transport"/>
    <property type="evidence" value="ECO:0007669"/>
    <property type="project" value="UniProtKB-KW"/>
</dbReference>
<feature type="transmembrane region" description="Helical" evidence="12">
    <location>
        <begin position="586"/>
        <end position="607"/>
    </location>
</feature>
<sequence length="672" mass="73452">MPAPLTGATLVAQMDGEETALFLFGGRARQAKEPVTQFYSGVYHYRPSEGKWSRKNDMQLGRKKPIQLAMAAGVPLGASHILLAGGDEGSIYNRVEAEMNALESGDLTASERRDSLWLHHPGFFNRLLVYNTVTDTWLDAGQMAEPVAVSTAVSDGNTVLLAGGESRPGIRSASIQAITFSVETGFGWLNYVVLGIYFTGMLLLGFFFMGRENDTTDFFKAGGRIPWWAAGISIFATTLSAITFIAIPAKTYAADWRMLVFNLTIILIAPVVIRYFLPFFRRFNFDTAYQYLELRFSRPVRWVASLLFIFFMVSRIAIVLFLPSLALNAVTGFSVYWAIVIMGVVTIIYCTSGGIEAVVWGDVIQGFILIIGAFLAFFYMMSGVEGGIGTFWTSAMDNDKFRTFDFRFDFTQPVFWVVLIGGLANTLISYTSDQSVVQRYMTTKDEKATARSIWLNGFLSIPVSLLFFLLGTGLYAFYISNPGQLGVVNPNIDSVFPQFIVSQMPSGLAGLLIAAIFAAAMSTLSSNINSVSAVVTADFFKILCPTASSAKSMLVARWSGIVIGLFGIGMALVLAAWNIASLWDQFNTFLGLLTGGLGALFVMGIFFKRIGGTAALGGVTGGLMVLLLVKNHSDLSFLMYGFTGMFSSVVLALLLSLIFPNRKKLKVTRGRI</sequence>
<evidence type="ECO:0000256" key="1">
    <source>
        <dbReference type="ARBA" id="ARBA00004651"/>
    </source>
</evidence>
<dbReference type="GO" id="GO:0015293">
    <property type="term" value="F:symporter activity"/>
    <property type="evidence" value="ECO:0007669"/>
    <property type="project" value="TreeGrafter"/>
</dbReference>
<dbReference type="InterPro" id="IPR056734">
    <property type="entry name" value="NANM"/>
</dbReference>
<evidence type="ECO:0000256" key="11">
    <source>
        <dbReference type="RuleBase" id="RU362091"/>
    </source>
</evidence>
<comment type="caution">
    <text evidence="13">The sequence shown here is derived from an EMBL/GenBank/DDBJ whole genome shotgun (WGS) entry which is preliminary data.</text>
</comment>
<evidence type="ECO:0000256" key="8">
    <source>
        <dbReference type="ARBA" id="ARBA00023065"/>
    </source>
</evidence>
<dbReference type="InterPro" id="IPR051163">
    <property type="entry name" value="Sodium:Solute_Symporter_SSF"/>
</dbReference>
<feature type="transmembrane region" description="Helical" evidence="12">
    <location>
        <begin position="188"/>
        <end position="207"/>
    </location>
</feature>
<evidence type="ECO:0000313" key="13">
    <source>
        <dbReference type="EMBL" id="GAO29017.1"/>
    </source>
</evidence>